<protein>
    <submittedName>
        <fullName evidence="1">Uncharacterized protein</fullName>
    </submittedName>
</protein>
<proteinExistence type="predicted"/>
<evidence type="ECO:0000313" key="1">
    <source>
        <dbReference type="EMBL" id="GAC98849.1"/>
    </source>
</evidence>
<dbReference type="RefSeq" id="XP_012192436.1">
    <property type="nucleotide sequence ID" value="XM_012337046.1"/>
</dbReference>
<dbReference type="GeneID" id="24111715"/>
<dbReference type="Proteomes" id="UP000014071">
    <property type="component" value="Unassembled WGS sequence"/>
</dbReference>
<accession>R9PBZ4</accession>
<sequence length="76" mass="8605">MLALLQSCFCLRCERVDVKLSVRIKGAAVRVCDVARRCRGSGHERLPSERNRSTRYGDPAATLRRQSAFSFESQTM</sequence>
<name>R9PBZ4_PSEHS</name>
<keyword evidence="2" id="KW-1185">Reference proteome</keyword>
<reference evidence="2" key="1">
    <citation type="journal article" date="2013" name="Genome Announc.">
        <title>Draft genome sequence of the basidiomycetous yeast-like fungus Pseudozyma hubeiensis SY62, which produces an abundant amount of the biosurfactant mannosylerythritol lipids.</title>
        <authorList>
            <person name="Konishi M."/>
            <person name="Hatada Y."/>
            <person name="Horiuchi J."/>
        </authorList>
    </citation>
    <scope>NUCLEOTIDE SEQUENCE [LARGE SCALE GENOMIC DNA]</scope>
    <source>
        <strain evidence="2">SY62</strain>
    </source>
</reference>
<dbReference type="HOGENOM" id="CLU_2655561_0_0_1"/>
<dbReference type="EMBL" id="DF238821">
    <property type="protein sequence ID" value="GAC98849.1"/>
    <property type="molecule type" value="Genomic_DNA"/>
</dbReference>
<organism evidence="1 2">
    <name type="scientific">Pseudozyma hubeiensis (strain SY62)</name>
    <name type="common">Yeast</name>
    <dbReference type="NCBI Taxonomy" id="1305764"/>
    <lineage>
        <taxon>Eukaryota</taxon>
        <taxon>Fungi</taxon>
        <taxon>Dikarya</taxon>
        <taxon>Basidiomycota</taxon>
        <taxon>Ustilaginomycotina</taxon>
        <taxon>Ustilaginomycetes</taxon>
        <taxon>Ustilaginales</taxon>
        <taxon>Ustilaginaceae</taxon>
        <taxon>Pseudozyma</taxon>
    </lineage>
</organism>
<dbReference type="AlphaFoldDB" id="R9PBZ4"/>
<gene>
    <name evidence="1" type="ORF">PHSY_006444</name>
</gene>
<evidence type="ECO:0000313" key="2">
    <source>
        <dbReference type="Proteomes" id="UP000014071"/>
    </source>
</evidence>